<organism evidence="2 3">
    <name type="scientific">Streptomyces laculatispora</name>
    <dbReference type="NCBI Taxonomy" id="887464"/>
    <lineage>
        <taxon>Bacteria</taxon>
        <taxon>Bacillati</taxon>
        <taxon>Actinomycetota</taxon>
        <taxon>Actinomycetes</taxon>
        <taxon>Kitasatosporales</taxon>
        <taxon>Streptomycetaceae</taxon>
        <taxon>Streptomyces</taxon>
    </lineage>
</organism>
<accession>A0ABY9I7E8</accession>
<sequence>MRTSVRRSAVVSVRRSAVIASAVAALAALGAVPAGAASAAATPAGVCGSGYTQIDSHAFRNSSAELARVYLLYNASTKFNCVVTFHASATSGHALTTGAWLDVDGDGKEQVKDQGTYSSYAGPVRLAAGSHCVKWGGMIEAGVGTYTYTSPWSHCG</sequence>
<evidence type="ECO:0000256" key="1">
    <source>
        <dbReference type="SAM" id="SignalP"/>
    </source>
</evidence>
<dbReference type="RefSeq" id="WP_306089705.1">
    <property type="nucleotide sequence ID" value="NZ_CP120992.1"/>
</dbReference>
<feature type="signal peptide" evidence="1">
    <location>
        <begin position="1"/>
        <end position="36"/>
    </location>
</feature>
<evidence type="ECO:0000313" key="3">
    <source>
        <dbReference type="Proteomes" id="UP001229952"/>
    </source>
</evidence>
<name>A0ABY9I7E8_9ACTN</name>
<protein>
    <submittedName>
        <fullName evidence="2">Acetyltransferase</fullName>
    </submittedName>
</protein>
<evidence type="ECO:0000313" key="2">
    <source>
        <dbReference type="EMBL" id="WLQ42416.1"/>
    </source>
</evidence>
<dbReference type="EMBL" id="CP120992">
    <property type="protein sequence ID" value="WLQ42416.1"/>
    <property type="molecule type" value="Genomic_DNA"/>
</dbReference>
<keyword evidence="3" id="KW-1185">Reference proteome</keyword>
<keyword evidence="1" id="KW-0732">Signal</keyword>
<reference evidence="2 3" key="1">
    <citation type="submission" date="2023-03" db="EMBL/GenBank/DDBJ databases">
        <title>Isolation and description of six Streptomyces strains from soil environments, able to metabolize different microbial glucans.</title>
        <authorList>
            <person name="Widen T."/>
            <person name="Larsbrink J."/>
        </authorList>
    </citation>
    <scope>NUCLEOTIDE SEQUENCE [LARGE SCALE GENOMIC DNA]</scope>
    <source>
        <strain evidence="2 3">Mut2</strain>
    </source>
</reference>
<proteinExistence type="predicted"/>
<gene>
    <name evidence="2" type="ORF">P8A22_22150</name>
</gene>
<dbReference type="Proteomes" id="UP001229952">
    <property type="component" value="Chromosome"/>
</dbReference>
<feature type="chain" id="PRO_5046527185" evidence="1">
    <location>
        <begin position="37"/>
        <end position="156"/>
    </location>
</feature>